<feature type="compositionally biased region" description="Polar residues" evidence="1">
    <location>
        <begin position="51"/>
        <end position="62"/>
    </location>
</feature>
<dbReference type="Proteomes" id="UP001175261">
    <property type="component" value="Unassembled WGS sequence"/>
</dbReference>
<evidence type="ECO:0000313" key="2">
    <source>
        <dbReference type="EMBL" id="KAK0388126.1"/>
    </source>
</evidence>
<feature type="region of interest" description="Disordered" evidence="1">
    <location>
        <begin position="1"/>
        <end position="82"/>
    </location>
</feature>
<gene>
    <name evidence="2" type="ORF">NLU13_4370</name>
</gene>
<comment type="caution">
    <text evidence="2">The sequence shown here is derived from an EMBL/GenBank/DDBJ whole genome shotgun (WGS) entry which is preliminary data.</text>
</comment>
<dbReference type="Pfam" id="PF12396">
    <property type="entry name" value="DUF3659"/>
    <property type="match status" value="1"/>
</dbReference>
<accession>A0AA39L842</accession>
<dbReference type="InterPro" id="IPR022124">
    <property type="entry name" value="DUF3659"/>
</dbReference>
<sequence>MPSPAADDEASSTGSERASSVGGHQESGPAHVESSKTWAIPTANFKPKPSPQQGDSSKSSDAPKNHIHIPKIAPMSSNPEPSKLAVGLEGKYVDEFGNILDWDGSVLGRVEGDLPSMIGRPVSKSGEILDADGEVVGYVAENFTKPTLSALGGGLKVDASGNIYNADNEIVGKLNDTPGGERLRPGASGSGDLADKPSATPGPSEIYLDVKSTHDGIQLIIKIPTVFKNEQDKK</sequence>
<dbReference type="AlphaFoldDB" id="A0AA39L842"/>
<evidence type="ECO:0008006" key="4">
    <source>
        <dbReference type="Google" id="ProtNLM"/>
    </source>
</evidence>
<keyword evidence="3" id="KW-1185">Reference proteome</keyword>
<protein>
    <recommendedName>
        <fullName evidence="4">LEA domain protein</fullName>
    </recommendedName>
</protein>
<evidence type="ECO:0000313" key="3">
    <source>
        <dbReference type="Proteomes" id="UP001175261"/>
    </source>
</evidence>
<organism evidence="2 3">
    <name type="scientific">Sarocladium strictum</name>
    <name type="common">Black bundle disease fungus</name>
    <name type="synonym">Acremonium strictum</name>
    <dbReference type="NCBI Taxonomy" id="5046"/>
    <lineage>
        <taxon>Eukaryota</taxon>
        <taxon>Fungi</taxon>
        <taxon>Dikarya</taxon>
        <taxon>Ascomycota</taxon>
        <taxon>Pezizomycotina</taxon>
        <taxon>Sordariomycetes</taxon>
        <taxon>Hypocreomycetidae</taxon>
        <taxon>Hypocreales</taxon>
        <taxon>Sarocladiaceae</taxon>
        <taxon>Sarocladium</taxon>
    </lineage>
</organism>
<feature type="compositionally biased region" description="Acidic residues" evidence="1">
    <location>
        <begin position="1"/>
        <end position="10"/>
    </location>
</feature>
<name>A0AA39L842_SARSR</name>
<evidence type="ECO:0000256" key="1">
    <source>
        <dbReference type="SAM" id="MobiDB-lite"/>
    </source>
</evidence>
<dbReference type="EMBL" id="JAPDFR010000003">
    <property type="protein sequence ID" value="KAK0388126.1"/>
    <property type="molecule type" value="Genomic_DNA"/>
</dbReference>
<proteinExistence type="predicted"/>
<feature type="region of interest" description="Disordered" evidence="1">
    <location>
        <begin position="174"/>
        <end position="207"/>
    </location>
</feature>
<reference evidence="2" key="1">
    <citation type="submission" date="2022-10" db="EMBL/GenBank/DDBJ databases">
        <title>Determination and structural analysis of whole genome sequence of Sarocladium strictum F4-1.</title>
        <authorList>
            <person name="Hu L."/>
            <person name="Jiang Y."/>
        </authorList>
    </citation>
    <scope>NUCLEOTIDE SEQUENCE</scope>
    <source>
        <strain evidence="2">F4-1</strain>
    </source>
</reference>